<evidence type="ECO:0000313" key="5">
    <source>
        <dbReference type="EMBL" id="MDA0179829.1"/>
    </source>
</evidence>
<dbReference type="Pfam" id="PF03965">
    <property type="entry name" value="Penicillinase_R"/>
    <property type="match status" value="1"/>
</dbReference>
<gene>
    <name evidence="5" type="ORF">OJ997_05950</name>
</gene>
<dbReference type="GO" id="GO:0003677">
    <property type="term" value="F:DNA binding"/>
    <property type="evidence" value="ECO:0007669"/>
    <property type="project" value="UniProtKB-KW"/>
</dbReference>
<comment type="caution">
    <text evidence="5">The sequence shown here is derived from an EMBL/GenBank/DDBJ whole genome shotgun (WGS) entry which is preliminary data.</text>
</comment>
<evidence type="ECO:0000313" key="6">
    <source>
        <dbReference type="Proteomes" id="UP001147653"/>
    </source>
</evidence>
<name>A0A9X3N7K7_9ACTN</name>
<keyword evidence="2" id="KW-0805">Transcription regulation</keyword>
<protein>
    <submittedName>
        <fullName evidence="5">BlaI/MecI/CopY family transcriptional regulator</fullName>
    </submittedName>
</protein>
<sequence>MPTHPALHELETKIMGEVWAQGEATVRSVTDALADDADPPRSYTTILTVLQRLDRKGFVSRRREGKKDIYVAAVPREEYMQARSEAEVDALVDAYGDLALTEFARRFSQLDPAHRRALQRRARR</sequence>
<dbReference type="EMBL" id="JAPDDP010000007">
    <property type="protein sequence ID" value="MDA0179829.1"/>
    <property type="molecule type" value="Genomic_DNA"/>
</dbReference>
<dbReference type="InterPro" id="IPR005650">
    <property type="entry name" value="BlaI_family"/>
</dbReference>
<comment type="similarity">
    <text evidence="1">Belongs to the BlaI transcriptional regulatory family.</text>
</comment>
<evidence type="ECO:0000256" key="2">
    <source>
        <dbReference type="ARBA" id="ARBA00023015"/>
    </source>
</evidence>
<keyword evidence="4" id="KW-0804">Transcription</keyword>
<dbReference type="InterPro" id="IPR036388">
    <property type="entry name" value="WH-like_DNA-bd_sf"/>
</dbReference>
<evidence type="ECO:0000256" key="4">
    <source>
        <dbReference type="ARBA" id="ARBA00023163"/>
    </source>
</evidence>
<organism evidence="5 6">
    <name type="scientific">Solirubrobacter phytolaccae</name>
    <dbReference type="NCBI Taxonomy" id="1404360"/>
    <lineage>
        <taxon>Bacteria</taxon>
        <taxon>Bacillati</taxon>
        <taxon>Actinomycetota</taxon>
        <taxon>Thermoleophilia</taxon>
        <taxon>Solirubrobacterales</taxon>
        <taxon>Solirubrobacteraceae</taxon>
        <taxon>Solirubrobacter</taxon>
    </lineage>
</organism>
<evidence type="ECO:0000256" key="1">
    <source>
        <dbReference type="ARBA" id="ARBA00011046"/>
    </source>
</evidence>
<proteinExistence type="inferred from homology"/>
<dbReference type="Gene3D" id="1.10.10.10">
    <property type="entry name" value="Winged helix-like DNA-binding domain superfamily/Winged helix DNA-binding domain"/>
    <property type="match status" value="1"/>
</dbReference>
<evidence type="ECO:0000256" key="3">
    <source>
        <dbReference type="ARBA" id="ARBA00023125"/>
    </source>
</evidence>
<dbReference type="InterPro" id="IPR036390">
    <property type="entry name" value="WH_DNA-bd_sf"/>
</dbReference>
<keyword evidence="6" id="KW-1185">Reference proteome</keyword>
<reference evidence="5" key="1">
    <citation type="submission" date="2022-10" db="EMBL/GenBank/DDBJ databases">
        <title>The WGS of Solirubrobacter phytolaccae KCTC 29190.</title>
        <authorList>
            <person name="Jiang Z."/>
        </authorList>
    </citation>
    <scope>NUCLEOTIDE SEQUENCE</scope>
    <source>
        <strain evidence="5">KCTC 29190</strain>
    </source>
</reference>
<keyword evidence="3" id="KW-0238">DNA-binding</keyword>
<accession>A0A9X3N7K7</accession>
<dbReference type="GO" id="GO:0045892">
    <property type="term" value="P:negative regulation of DNA-templated transcription"/>
    <property type="evidence" value="ECO:0007669"/>
    <property type="project" value="InterPro"/>
</dbReference>
<dbReference type="PIRSF" id="PIRSF019455">
    <property type="entry name" value="CopR_AtkY"/>
    <property type="match status" value="1"/>
</dbReference>
<dbReference type="Proteomes" id="UP001147653">
    <property type="component" value="Unassembled WGS sequence"/>
</dbReference>
<dbReference type="RefSeq" id="WP_270024136.1">
    <property type="nucleotide sequence ID" value="NZ_JAPDDP010000007.1"/>
</dbReference>
<dbReference type="AlphaFoldDB" id="A0A9X3N7K7"/>
<dbReference type="SUPFAM" id="SSF46785">
    <property type="entry name" value="Winged helix' DNA-binding domain"/>
    <property type="match status" value="1"/>
</dbReference>